<evidence type="ECO:0000313" key="3">
    <source>
        <dbReference type="Proteomes" id="UP000299102"/>
    </source>
</evidence>
<feature type="region of interest" description="Disordered" evidence="1">
    <location>
        <begin position="9"/>
        <end position="35"/>
    </location>
</feature>
<protein>
    <submittedName>
        <fullName evidence="2">Uncharacterized protein</fullName>
    </submittedName>
</protein>
<dbReference type="AlphaFoldDB" id="A0A4C1XX41"/>
<feature type="region of interest" description="Disordered" evidence="1">
    <location>
        <begin position="238"/>
        <end position="264"/>
    </location>
</feature>
<feature type="compositionally biased region" description="Low complexity" evidence="1">
    <location>
        <begin position="252"/>
        <end position="264"/>
    </location>
</feature>
<dbReference type="EMBL" id="BGZK01000967">
    <property type="protein sequence ID" value="GBP66797.1"/>
    <property type="molecule type" value="Genomic_DNA"/>
</dbReference>
<organism evidence="2 3">
    <name type="scientific">Eumeta variegata</name>
    <name type="common">Bagworm moth</name>
    <name type="synonym">Eumeta japonica</name>
    <dbReference type="NCBI Taxonomy" id="151549"/>
    <lineage>
        <taxon>Eukaryota</taxon>
        <taxon>Metazoa</taxon>
        <taxon>Ecdysozoa</taxon>
        <taxon>Arthropoda</taxon>
        <taxon>Hexapoda</taxon>
        <taxon>Insecta</taxon>
        <taxon>Pterygota</taxon>
        <taxon>Neoptera</taxon>
        <taxon>Endopterygota</taxon>
        <taxon>Lepidoptera</taxon>
        <taxon>Glossata</taxon>
        <taxon>Ditrysia</taxon>
        <taxon>Tineoidea</taxon>
        <taxon>Psychidae</taxon>
        <taxon>Oiketicinae</taxon>
        <taxon>Eumeta</taxon>
    </lineage>
</organism>
<proteinExistence type="predicted"/>
<dbReference type="OrthoDB" id="7480422at2759"/>
<accession>A0A4C1XX41</accession>
<gene>
    <name evidence="2" type="ORF">EVAR_48205_1</name>
</gene>
<name>A0A4C1XX41_EUMVA</name>
<evidence type="ECO:0000256" key="1">
    <source>
        <dbReference type="SAM" id="MobiDB-lite"/>
    </source>
</evidence>
<sequence length="264" mass="29371">MLLSCHRLKSPTAELPRRPANPPPAPPTSRSRRDVNSTSLVFDGANFAALPNNSEVVKSSLTCSRLSYSFGIAPDSWKTALVHPIPKKGEPSVSSQLYPLGLRRDVASLCRLYRIHYEECSKKLFYLIPNADFRQDSAHRHHQHHFDGWRYTIVRYMRSIVLHALGLSTTLDYYKGVFKKRVSSFLKGRKCTSDSAGNQNGGYDGSEQVLVYLPTDFNFVLLSGSRLPLVKSADRAATSASYTTDDRNSPTELLLQSSSESAAS</sequence>
<dbReference type="Proteomes" id="UP000299102">
    <property type="component" value="Unassembled WGS sequence"/>
</dbReference>
<evidence type="ECO:0000313" key="2">
    <source>
        <dbReference type="EMBL" id="GBP66797.1"/>
    </source>
</evidence>
<reference evidence="2 3" key="1">
    <citation type="journal article" date="2019" name="Commun. Biol.">
        <title>The bagworm genome reveals a unique fibroin gene that provides high tensile strength.</title>
        <authorList>
            <person name="Kono N."/>
            <person name="Nakamura H."/>
            <person name="Ohtoshi R."/>
            <person name="Tomita M."/>
            <person name="Numata K."/>
            <person name="Arakawa K."/>
        </authorList>
    </citation>
    <scope>NUCLEOTIDE SEQUENCE [LARGE SCALE GENOMIC DNA]</scope>
</reference>
<keyword evidence="3" id="KW-1185">Reference proteome</keyword>
<comment type="caution">
    <text evidence="2">The sequence shown here is derived from an EMBL/GenBank/DDBJ whole genome shotgun (WGS) entry which is preliminary data.</text>
</comment>